<proteinExistence type="predicted"/>
<comment type="caution">
    <text evidence="1">The sequence shown here is derived from an EMBL/GenBank/DDBJ whole genome shotgun (WGS) entry which is preliminary data.</text>
</comment>
<dbReference type="RefSeq" id="WP_132827214.1">
    <property type="nucleotide sequence ID" value="NZ_SMFP01000001.1"/>
</dbReference>
<dbReference type="EMBL" id="SMFP01000001">
    <property type="protein sequence ID" value="TDE41225.1"/>
    <property type="molecule type" value="Genomic_DNA"/>
</dbReference>
<sequence length="308" mass="34796">MCELAQASALQDIGIPCEGQQHGRLLVLEAEQVEADNIIQLICAANLIIEGFPDTYDTPTHGFPLSNDDAERHEIFESVFRTDGYFQKFTYRETLPVAVAFAAEAWQDKKLVYAIHKLAHSYKTESVTPWSMRPHHGHVFEKHTDDFASHVGTSVAINLAYSAIEELDLGVKASAENKRSIGGKTFVWNPKVLEPFKARLQGAGIDPARTIDWVTRGDQTEVEIYKMLDSLSDHSDGFGIRDRQVPLPDAINFCEYLRNTMTAHAFSGSTPRLGPYEVYNTQQVARFLILSKCNLWNTWTKDLRKRYS</sequence>
<evidence type="ECO:0000313" key="1">
    <source>
        <dbReference type="EMBL" id="TDE41225.1"/>
    </source>
</evidence>
<dbReference type="Proteomes" id="UP000294662">
    <property type="component" value="Unassembled WGS sequence"/>
</dbReference>
<organism evidence="1 2">
    <name type="scientific">Antarcticimicrobium sediminis</name>
    <dbReference type="NCBI Taxonomy" id="2546227"/>
    <lineage>
        <taxon>Bacteria</taxon>
        <taxon>Pseudomonadati</taxon>
        <taxon>Pseudomonadota</taxon>
        <taxon>Alphaproteobacteria</taxon>
        <taxon>Rhodobacterales</taxon>
        <taxon>Paracoccaceae</taxon>
        <taxon>Antarcticimicrobium</taxon>
    </lineage>
</organism>
<dbReference type="AlphaFoldDB" id="A0A4R5F139"/>
<keyword evidence="2" id="KW-1185">Reference proteome</keyword>
<dbReference type="OrthoDB" id="8069317at2"/>
<protein>
    <submittedName>
        <fullName evidence="1">Uncharacterized protein</fullName>
    </submittedName>
</protein>
<accession>A0A4R5F139</accession>
<gene>
    <name evidence="1" type="ORF">E1B25_03265</name>
</gene>
<evidence type="ECO:0000313" key="2">
    <source>
        <dbReference type="Proteomes" id="UP000294662"/>
    </source>
</evidence>
<name>A0A4R5F139_9RHOB</name>
<reference evidence="1 2" key="1">
    <citation type="submission" date="2019-03" db="EMBL/GenBank/DDBJ databases">
        <authorList>
            <person name="Zhang S."/>
        </authorList>
    </citation>
    <scope>NUCLEOTIDE SEQUENCE [LARGE SCALE GENOMIC DNA]</scope>
    <source>
        <strain evidence="1 2">S4J41</strain>
    </source>
</reference>